<evidence type="ECO:0000256" key="1">
    <source>
        <dbReference type="SAM" id="Phobius"/>
    </source>
</evidence>
<dbReference type="InParanoid" id="K3XP73"/>
<dbReference type="Proteomes" id="UP000004995">
    <property type="component" value="Unassembled WGS sequence"/>
</dbReference>
<accession>K3XP73</accession>
<dbReference type="EnsemblPlants" id="KQL05190">
    <property type="protein sequence ID" value="KQL05190"/>
    <property type="gene ID" value="SETIT_003696mg"/>
</dbReference>
<dbReference type="EMBL" id="AGNK02003006">
    <property type="status" value="NOT_ANNOTATED_CDS"/>
    <property type="molecule type" value="Genomic_DNA"/>
</dbReference>
<feature type="transmembrane region" description="Helical" evidence="1">
    <location>
        <begin position="12"/>
        <end position="35"/>
    </location>
</feature>
<keyword evidence="1" id="KW-0812">Transmembrane</keyword>
<evidence type="ECO:0000313" key="2">
    <source>
        <dbReference type="EnsemblPlants" id="KQL05190"/>
    </source>
</evidence>
<reference evidence="2" key="2">
    <citation type="submission" date="2018-08" db="UniProtKB">
        <authorList>
            <consortium name="EnsemblPlants"/>
        </authorList>
    </citation>
    <scope>IDENTIFICATION</scope>
    <source>
        <strain evidence="2">Yugu1</strain>
    </source>
</reference>
<proteinExistence type="predicted"/>
<dbReference type="HOGENOM" id="CLU_3017864_0_0_1"/>
<dbReference type="AlphaFoldDB" id="K3XP73"/>
<keyword evidence="3" id="KW-1185">Reference proteome</keyword>
<organism evidence="2 3">
    <name type="scientific">Setaria italica</name>
    <name type="common">Foxtail millet</name>
    <name type="synonym">Panicum italicum</name>
    <dbReference type="NCBI Taxonomy" id="4555"/>
    <lineage>
        <taxon>Eukaryota</taxon>
        <taxon>Viridiplantae</taxon>
        <taxon>Streptophyta</taxon>
        <taxon>Embryophyta</taxon>
        <taxon>Tracheophyta</taxon>
        <taxon>Spermatophyta</taxon>
        <taxon>Magnoliopsida</taxon>
        <taxon>Liliopsida</taxon>
        <taxon>Poales</taxon>
        <taxon>Poaceae</taxon>
        <taxon>PACMAD clade</taxon>
        <taxon>Panicoideae</taxon>
        <taxon>Panicodae</taxon>
        <taxon>Paniceae</taxon>
        <taxon>Cenchrinae</taxon>
        <taxon>Setaria</taxon>
    </lineage>
</organism>
<keyword evidence="1" id="KW-0472">Membrane</keyword>
<reference evidence="3" key="1">
    <citation type="journal article" date="2012" name="Nat. Biotechnol.">
        <title>Reference genome sequence of the model plant Setaria.</title>
        <authorList>
            <person name="Bennetzen J.L."/>
            <person name="Schmutz J."/>
            <person name="Wang H."/>
            <person name="Percifield R."/>
            <person name="Hawkins J."/>
            <person name="Pontaroli A.C."/>
            <person name="Estep M."/>
            <person name="Feng L."/>
            <person name="Vaughn J.N."/>
            <person name="Grimwood J."/>
            <person name="Jenkins J."/>
            <person name="Barry K."/>
            <person name="Lindquist E."/>
            <person name="Hellsten U."/>
            <person name="Deshpande S."/>
            <person name="Wang X."/>
            <person name="Wu X."/>
            <person name="Mitros T."/>
            <person name="Triplett J."/>
            <person name="Yang X."/>
            <person name="Ye C.Y."/>
            <person name="Mauro-Herrera M."/>
            <person name="Wang L."/>
            <person name="Li P."/>
            <person name="Sharma M."/>
            <person name="Sharma R."/>
            <person name="Ronald P.C."/>
            <person name="Panaud O."/>
            <person name="Kellogg E.A."/>
            <person name="Brutnell T.P."/>
            <person name="Doust A.N."/>
            <person name="Tuskan G.A."/>
            <person name="Rokhsar D."/>
            <person name="Devos K.M."/>
        </authorList>
    </citation>
    <scope>NUCLEOTIDE SEQUENCE [LARGE SCALE GENOMIC DNA]</scope>
    <source>
        <strain evidence="3">cv. Yugu1</strain>
    </source>
</reference>
<sequence>MLPIQFVAVPLIYFPLQIFSSIGFIFHILCLYICFVQRLKSCGKKEYLSLMPLHFC</sequence>
<name>K3XP73_SETIT</name>
<keyword evidence="1" id="KW-1133">Transmembrane helix</keyword>
<dbReference type="Gramene" id="KQL05190">
    <property type="protein sequence ID" value="KQL05190"/>
    <property type="gene ID" value="SETIT_003696mg"/>
</dbReference>
<protein>
    <submittedName>
        <fullName evidence="2">Uncharacterized protein</fullName>
    </submittedName>
</protein>
<evidence type="ECO:0000313" key="3">
    <source>
        <dbReference type="Proteomes" id="UP000004995"/>
    </source>
</evidence>